<name>A0A7W2IML9_9BURK</name>
<keyword evidence="4 8" id="KW-0812">Transmembrane</keyword>
<dbReference type="EMBL" id="JACEZU010000013">
    <property type="protein sequence ID" value="MBA5689925.1"/>
    <property type="molecule type" value="Genomic_DNA"/>
</dbReference>
<evidence type="ECO:0000313" key="11">
    <source>
        <dbReference type="Proteomes" id="UP000573499"/>
    </source>
</evidence>
<dbReference type="PANTHER" id="PTHR30462:SF0">
    <property type="entry name" value="INTERMEMBRANE TRANSPORT PROTEIN YEBT"/>
    <property type="match status" value="1"/>
</dbReference>
<keyword evidence="6 8" id="KW-0472">Membrane</keyword>
<evidence type="ECO:0000256" key="7">
    <source>
        <dbReference type="SAM" id="MobiDB-lite"/>
    </source>
</evidence>
<keyword evidence="11" id="KW-1185">Reference proteome</keyword>
<dbReference type="InterPro" id="IPR003399">
    <property type="entry name" value="Mce/MlaD"/>
</dbReference>
<feature type="region of interest" description="Disordered" evidence="7">
    <location>
        <begin position="527"/>
        <end position="558"/>
    </location>
</feature>
<feature type="compositionally biased region" description="Low complexity" evidence="7">
    <location>
        <begin position="534"/>
        <end position="558"/>
    </location>
</feature>
<evidence type="ECO:0000256" key="6">
    <source>
        <dbReference type="ARBA" id="ARBA00023136"/>
    </source>
</evidence>
<dbReference type="AlphaFoldDB" id="A0A7W2IML9"/>
<keyword evidence="5 8" id="KW-1133">Transmembrane helix</keyword>
<evidence type="ECO:0000313" key="10">
    <source>
        <dbReference type="EMBL" id="MBA5689925.1"/>
    </source>
</evidence>
<evidence type="ECO:0000256" key="1">
    <source>
        <dbReference type="ARBA" id="ARBA00004533"/>
    </source>
</evidence>
<reference evidence="10 11" key="1">
    <citation type="submission" date="2020-07" db="EMBL/GenBank/DDBJ databases">
        <title>Novel species isolated from subtropical streams in China.</title>
        <authorList>
            <person name="Lu H."/>
        </authorList>
    </citation>
    <scope>NUCLEOTIDE SEQUENCE [LARGE SCALE GENOMIC DNA]</scope>
    <source>
        <strain evidence="10 11">LX47W</strain>
    </source>
</reference>
<dbReference type="RefSeq" id="WP_182156722.1">
    <property type="nucleotide sequence ID" value="NZ_JACEZU010000013.1"/>
</dbReference>
<evidence type="ECO:0000259" key="9">
    <source>
        <dbReference type="Pfam" id="PF02470"/>
    </source>
</evidence>
<sequence>MKDTNLELEPAHPAVIRRRRLPLVWLVPAVAALIGLSMLVHAWLSAGAEITIACRTATGLEAGKTPVKYKGVTVGEVKSVALSDDGSHAIVIVALDKSATSLTRRDTRFWVVRPRVGTGGISGLDTLLSGAYIAADVGTAKVSAGAFTELETPPTVVAGTPGKSFTLHGEDLGSLDIGSSIYYRRIQVGRVASYKLDADGKSVNLQIFIDAPYDRFVTTDTRFWNASGVDVSLGADGLKLKTQSMATIVAGGIAFAAPDRSQGSAAAEHAEFVLAKDQETALAPPDGPGQYMQLRFAQSLRGLTVGAPVLFAGVTLGSVVSMNLDYDQDNRRFPTMVGIVVYPQRLGPVLDILKRERDRGGDSEQHVAQFLQKMVEHGLRAQACSGNLLTGQLYISLDVVPNAPKVAFDVNARPLAVPTIDGTFDRVQEQVASIVGKIDKLPLASIANHLDTALAGLGDTLRQVNGQVLPETTRTLVQAQQTFGAAQGMLADDAPLQQDLGRTLQEVQHAARSLRTLTELLGRHPQSLLRGVPDDAPAGAVPARQPTTTTTTTKEPQR</sequence>
<evidence type="ECO:0000256" key="3">
    <source>
        <dbReference type="ARBA" id="ARBA00022519"/>
    </source>
</evidence>
<proteinExistence type="predicted"/>
<evidence type="ECO:0000256" key="4">
    <source>
        <dbReference type="ARBA" id="ARBA00022692"/>
    </source>
</evidence>
<dbReference type="Pfam" id="PF02470">
    <property type="entry name" value="MlaD"/>
    <property type="match status" value="3"/>
</dbReference>
<feature type="domain" description="Mce/MlaD" evidence="9">
    <location>
        <begin position="48"/>
        <end position="136"/>
    </location>
</feature>
<dbReference type="PANTHER" id="PTHR30462">
    <property type="entry name" value="INTERMEMBRANE TRANSPORT PROTEIN PQIB-RELATED"/>
    <property type="match status" value="1"/>
</dbReference>
<evidence type="ECO:0000256" key="2">
    <source>
        <dbReference type="ARBA" id="ARBA00022475"/>
    </source>
</evidence>
<keyword evidence="2" id="KW-1003">Cell membrane</keyword>
<dbReference type="InterPro" id="IPR051800">
    <property type="entry name" value="PqiA-PqiB_transport"/>
</dbReference>
<organism evidence="10 11">
    <name type="scientific">Rugamonas apoptosis</name>
    <dbReference type="NCBI Taxonomy" id="2758570"/>
    <lineage>
        <taxon>Bacteria</taxon>
        <taxon>Pseudomonadati</taxon>
        <taxon>Pseudomonadota</taxon>
        <taxon>Betaproteobacteria</taxon>
        <taxon>Burkholderiales</taxon>
        <taxon>Oxalobacteraceae</taxon>
        <taxon>Telluria group</taxon>
        <taxon>Rugamonas</taxon>
    </lineage>
</organism>
<feature type="transmembrane region" description="Helical" evidence="8">
    <location>
        <begin position="21"/>
        <end position="44"/>
    </location>
</feature>
<evidence type="ECO:0000256" key="5">
    <source>
        <dbReference type="ARBA" id="ARBA00022989"/>
    </source>
</evidence>
<comment type="caution">
    <text evidence="10">The sequence shown here is derived from an EMBL/GenBank/DDBJ whole genome shotgun (WGS) entry which is preliminary data.</text>
</comment>
<dbReference type="GO" id="GO:0005886">
    <property type="term" value="C:plasma membrane"/>
    <property type="evidence" value="ECO:0007669"/>
    <property type="project" value="UniProtKB-SubCell"/>
</dbReference>
<accession>A0A7W2IML9</accession>
<dbReference type="Proteomes" id="UP000573499">
    <property type="component" value="Unassembled WGS sequence"/>
</dbReference>
<gene>
    <name evidence="10" type="ORF">H3H39_23010</name>
</gene>
<feature type="domain" description="Mce/MlaD" evidence="9">
    <location>
        <begin position="162"/>
        <end position="222"/>
    </location>
</feature>
<feature type="domain" description="Mce/MlaD" evidence="9">
    <location>
        <begin position="289"/>
        <end position="398"/>
    </location>
</feature>
<protein>
    <submittedName>
        <fullName evidence="10">MCE family protein</fullName>
    </submittedName>
</protein>
<comment type="subcellular location">
    <subcellularLocation>
        <location evidence="1">Cell inner membrane</location>
    </subcellularLocation>
</comment>
<keyword evidence="3" id="KW-0997">Cell inner membrane</keyword>
<evidence type="ECO:0000256" key="8">
    <source>
        <dbReference type="SAM" id="Phobius"/>
    </source>
</evidence>